<reference evidence="3 4" key="1">
    <citation type="submission" date="2018-01" db="EMBL/GenBank/DDBJ databases">
        <title>Whole genome analyses suggest that Burkholderia sensu lato contains two further novel genera in the rhizoxinica-symbiotica group Mycetohabitans gen. nov., and Trinickia gen. nov.: implications for the evolution of diazotrophy and nodulation in the Burkholderiaceae.</title>
        <authorList>
            <person name="Estrada-de los Santos P."/>
            <person name="Palmer M."/>
            <person name="Chavez-Ramirez B."/>
            <person name="Beukes C."/>
            <person name="Steenkamp E.T."/>
            <person name="Hirsch A.M."/>
            <person name="Manyaka P."/>
            <person name="Maluk M."/>
            <person name="Lafos M."/>
            <person name="Crook M."/>
            <person name="Gross E."/>
            <person name="Simon M.F."/>
            <person name="Bueno dos Reis Junior F."/>
            <person name="Poole P.S."/>
            <person name="Venter S.N."/>
            <person name="James E.K."/>
        </authorList>
    </citation>
    <scope>NUCLEOTIDE SEQUENCE [LARGE SCALE GENOMIC DNA]</scope>
    <source>
        <strain evidence="3 4">GIMN1.004</strain>
    </source>
</reference>
<proteinExistence type="inferred from homology"/>
<dbReference type="Gene3D" id="3.90.1140.10">
    <property type="entry name" value="Cyclic phosphodiesterase"/>
    <property type="match status" value="1"/>
</dbReference>
<dbReference type="InterPro" id="IPR009097">
    <property type="entry name" value="Cyclic_Pdiesterase"/>
</dbReference>
<keyword evidence="4" id="KW-1185">Reference proteome</keyword>
<accession>A0A2N7VUE5</accession>
<dbReference type="SUPFAM" id="SSF55144">
    <property type="entry name" value="LigT-like"/>
    <property type="match status" value="1"/>
</dbReference>
<evidence type="ECO:0000313" key="3">
    <source>
        <dbReference type="EMBL" id="PMS20771.1"/>
    </source>
</evidence>
<feature type="short sequence motif" description="HXTX 2" evidence="2">
    <location>
        <begin position="131"/>
        <end position="134"/>
    </location>
</feature>
<protein>
    <recommendedName>
        <fullName evidence="2">RNA 2',3'-cyclic phosphodiesterase</fullName>
        <shortName evidence="2">RNA 2',3'-CPDase</shortName>
        <ecNumber evidence="2">3.1.4.58</ecNumber>
    </recommendedName>
</protein>
<dbReference type="RefSeq" id="WP_102645153.1">
    <property type="nucleotide sequence ID" value="NZ_PNYA01000007.1"/>
</dbReference>
<dbReference type="Proteomes" id="UP000235616">
    <property type="component" value="Unassembled WGS sequence"/>
</dbReference>
<evidence type="ECO:0000256" key="1">
    <source>
        <dbReference type="ARBA" id="ARBA00022801"/>
    </source>
</evidence>
<dbReference type="InterPro" id="IPR004175">
    <property type="entry name" value="RNA_CPDase"/>
</dbReference>
<evidence type="ECO:0000313" key="4">
    <source>
        <dbReference type="Proteomes" id="UP000235616"/>
    </source>
</evidence>
<comment type="similarity">
    <text evidence="2">Belongs to the 2H phosphoesterase superfamily. ThpR family.</text>
</comment>
<feature type="active site" description="Proton acceptor" evidence="2">
    <location>
        <position position="131"/>
    </location>
</feature>
<sequence length="205" mass="21978">MGEREAIDDDWHRCFIALVPDAATRDALAALSVGPAARRVPIDQLHMTLAFLGSVAPSTGALLARQLGSVVEPLAAQHAEPREYWPSAAHPRLVVVPFAAGDGLAELEVRVRELVGALGLPVDDHRPFRPHITLARFARSPRPSRSSTLAREASVERASPRGALPLGEATLEVVPRFATLTLYSSTLARHGARYRALASVPVPEG</sequence>
<dbReference type="GO" id="GO:0004113">
    <property type="term" value="F:2',3'-cyclic-nucleotide 3'-phosphodiesterase activity"/>
    <property type="evidence" value="ECO:0007669"/>
    <property type="project" value="InterPro"/>
</dbReference>
<dbReference type="OrthoDB" id="7061261at2"/>
<feature type="active site" description="Proton donor" evidence="2">
    <location>
        <position position="46"/>
    </location>
</feature>
<comment type="function">
    <text evidence="2">Hydrolyzes RNA 2',3'-cyclic phosphodiester to an RNA 2'-phosphomonoester.</text>
</comment>
<keyword evidence="1 2" id="KW-0378">Hydrolase</keyword>
<dbReference type="GO" id="GO:0008664">
    <property type="term" value="F:RNA 2',3'-cyclic 3'-phosphodiesterase activity"/>
    <property type="evidence" value="ECO:0007669"/>
    <property type="project" value="UniProtKB-EC"/>
</dbReference>
<dbReference type="PANTHER" id="PTHR35561:SF1">
    <property type="entry name" value="RNA 2',3'-CYCLIC PHOSPHODIESTERASE"/>
    <property type="match status" value="1"/>
</dbReference>
<organism evidence="3 4">
    <name type="scientific">Trinickia dabaoshanensis</name>
    <dbReference type="NCBI Taxonomy" id="564714"/>
    <lineage>
        <taxon>Bacteria</taxon>
        <taxon>Pseudomonadati</taxon>
        <taxon>Pseudomonadota</taxon>
        <taxon>Betaproteobacteria</taxon>
        <taxon>Burkholderiales</taxon>
        <taxon>Burkholderiaceae</taxon>
        <taxon>Trinickia</taxon>
    </lineage>
</organism>
<comment type="catalytic activity">
    <reaction evidence="2">
        <text>a 3'-end 2',3'-cyclophospho-ribonucleotide-RNA + H2O = a 3'-end 2'-phospho-ribonucleotide-RNA + H(+)</text>
        <dbReference type="Rhea" id="RHEA:11828"/>
        <dbReference type="Rhea" id="RHEA-COMP:10464"/>
        <dbReference type="Rhea" id="RHEA-COMP:17353"/>
        <dbReference type="ChEBI" id="CHEBI:15377"/>
        <dbReference type="ChEBI" id="CHEBI:15378"/>
        <dbReference type="ChEBI" id="CHEBI:83064"/>
        <dbReference type="ChEBI" id="CHEBI:173113"/>
        <dbReference type="EC" id="3.1.4.58"/>
    </reaction>
</comment>
<comment type="caution">
    <text evidence="3">The sequence shown here is derived from an EMBL/GenBank/DDBJ whole genome shotgun (WGS) entry which is preliminary data.</text>
</comment>
<gene>
    <name evidence="3" type="ORF">C0Z18_09520</name>
</gene>
<dbReference type="Pfam" id="PF13563">
    <property type="entry name" value="2_5_RNA_ligase2"/>
    <property type="match status" value="1"/>
</dbReference>
<dbReference type="HAMAP" id="MF_01940">
    <property type="entry name" value="RNA_CPDase"/>
    <property type="match status" value="1"/>
</dbReference>
<dbReference type="AlphaFoldDB" id="A0A2N7VUE5"/>
<name>A0A2N7VUE5_9BURK</name>
<evidence type="ECO:0000256" key="2">
    <source>
        <dbReference type="HAMAP-Rule" id="MF_01940"/>
    </source>
</evidence>
<dbReference type="PANTHER" id="PTHR35561">
    <property type="entry name" value="RNA 2',3'-CYCLIC PHOSPHODIESTERASE"/>
    <property type="match status" value="1"/>
</dbReference>
<feature type="short sequence motif" description="HXTX 1" evidence="2">
    <location>
        <begin position="46"/>
        <end position="49"/>
    </location>
</feature>
<dbReference type="NCBIfam" id="TIGR02258">
    <property type="entry name" value="2_5_ligase"/>
    <property type="match status" value="1"/>
</dbReference>
<dbReference type="EC" id="3.1.4.58" evidence="2"/>
<dbReference type="EMBL" id="PNYA01000007">
    <property type="protein sequence ID" value="PMS20771.1"/>
    <property type="molecule type" value="Genomic_DNA"/>
</dbReference>